<dbReference type="AlphaFoldDB" id="A0A2M6R7J3"/>
<gene>
    <name evidence="9" type="ORF">COT79_03565</name>
</gene>
<dbReference type="GO" id="GO:0005886">
    <property type="term" value="C:plasma membrane"/>
    <property type="evidence" value="ECO:0007669"/>
    <property type="project" value="UniProtKB-SubCell"/>
</dbReference>
<dbReference type="EMBL" id="PEZX01000044">
    <property type="protein sequence ID" value="PIS06654.1"/>
    <property type="molecule type" value="Genomic_DNA"/>
</dbReference>
<evidence type="ECO:0000256" key="8">
    <source>
        <dbReference type="SAM" id="Phobius"/>
    </source>
</evidence>
<evidence type="ECO:0000256" key="5">
    <source>
        <dbReference type="ARBA" id="ARBA00022989"/>
    </source>
</evidence>
<dbReference type="GO" id="GO:0016780">
    <property type="term" value="F:phosphotransferase activity, for other substituted phosphate groups"/>
    <property type="evidence" value="ECO:0007669"/>
    <property type="project" value="InterPro"/>
</dbReference>
<comment type="cofactor">
    <cofactor evidence="7">
        <name>Mg(2+)</name>
        <dbReference type="ChEBI" id="CHEBI:18420"/>
    </cofactor>
</comment>
<dbReference type="CDD" id="cd06853">
    <property type="entry name" value="GT_WecA_like"/>
    <property type="match status" value="1"/>
</dbReference>
<name>A0A2M6R7J3_9BACT</name>
<keyword evidence="6 8" id="KW-0472">Membrane</keyword>
<keyword evidence="2" id="KW-1003">Cell membrane</keyword>
<keyword evidence="5 8" id="KW-1133">Transmembrane helix</keyword>
<comment type="subcellular location">
    <subcellularLocation>
        <location evidence="1">Cell membrane</location>
        <topology evidence="1">Multi-pass membrane protein</topology>
    </subcellularLocation>
</comment>
<reference evidence="10" key="1">
    <citation type="submission" date="2017-09" db="EMBL/GenBank/DDBJ databases">
        <title>Depth-based differentiation of microbial function through sediment-hosted aquifers and enrichment of novel symbionts in the deep terrestrial subsurface.</title>
        <authorList>
            <person name="Probst A.J."/>
            <person name="Ladd B."/>
            <person name="Jarett J.K."/>
            <person name="Geller-Mcgrath D.E."/>
            <person name="Sieber C.M.K."/>
            <person name="Emerson J.B."/>
            <person name="Anantharaman K."/>
            <person name="Thomas B.C."/>
            <person name="Malmstrom R."/>
            <person name="Stieglmeier M."/>
            <person name="Klingl A."/>
            <person name="Woyke T."/>
            <person name="Ryan C.M."/>
            <person name="Banfield J.F."/>
        </authorList>
    </citation>
    <scope>NUCLEOTIDE SEQUENCE [LARGE SCALE GENOMIC DNA]</scope>
</reference>
<keyword evidence="7" id="KW-0460">Magnesium</keyword>
<feature type="binding site" evidence="7">
    <location>
        <position position="166"/>
    </location>
    <ligand>
        <name>Mg(2+)</name>
        <dbReference type="ChEBI" id="CHEBI:18420"/>
    </ligand>
</feature>
<feature type="transmembrane region" description="Helical" evidence="8">
    <location>
        <begin position="146"/>
        <end position="166"/>
    </location>
</feature>
<evidence type="ECO:0000256" key="3">
    <source>
        <dbReference type="ARBA" id="ARBA00022679"/>
    </source>
</evidence>
<feature type="transmembrane region" description="Helical" evidence="8">
    <location>
        <begin position="115"/>
        <end position="134"/>
    </location>
</feature>
<dbReference type="InterPro" id="IPR000715">
    <property type="entry name" value="Glycosyl_transferase_4"/>
</dbReference>
<evidence type="ECO:0000256" key="7">
    <source>
        <dbReference type="PIRSR" id="PIRSR600715-1"/>
    </source>
</evidence>
<keyword evidence="3 9" id="KW-0808">Transferase</keyword>
<feature type="transmembrane region" description="Helical" evidence="8">
    <location>
        <begin position="323"/>
        <end position="342"/>
    </location>
</feature>
<dbReference type="Proteomes" id="UP000231162">
    <property type="component" value="Unassembled WGS sequence"/>
</dbReference>
<evidence type="ECO:0000313" key="9">
    <source>
        <dbReference type="EMBL" id="PIS06654.1"/>
    </source>
</evidence>
<dbReference type="PANTHER" id="PTHR22926">
    <property type="entry name" value="PHOSPHO-N-ACETYLMURAMOYL-PENTAPEPTIDE-TRANSFERASE"/>
    <property type="match status" value="1"/>
</dbReference>
<feature type="transmembrane region" description="Helical" evidence="8">
    <location>
        <begin position="46"/>
        <end position="67"/>
    </location>
</feature>
<dbReference type="GO" id="GO:0009103">
    <property type="term" value="P:lipopolysaccharide biosynthetic process"/>
    <property type="evidence" value="ECO:0007669"/>
    <property type="project" value="TreeGrafter"/>
</dbReference>
<evidence type="ECO:0000256" key="6">
    <source>
        <dbReference type="ARBA" id="ARBA00023136"/>
    </source>
</evidence>
<feature type="transmembrane region" description="Helical" evidence="8">
    <location>
        <begin position="197"/>
        <end position="217"/>
    </location>
</feature>
<dbReference type="GO" id="GO:0071555">
    <property type="term" value="P:cell wall organization"/>
    <property type="evidence" value="ECO:0007669"/>
    <property type="project" value="TreeGrafter"/>
</dbReference>
<keyword evidence="7" id="KW-0479">Metal-binding</keyword>
<feature type="transmembrane region" description="Helical" evidence="8">
    <location>
        <begin position="298"/>
        <end position="317"/>
    </location>
</feature>
<comment type="caution">
    <text evidence="9">The sequence shown here is derived from an EMBL/GenBank/DDBJ whole genome shotgun (WGS) entry which is preliminary data.</text>
</comment>
<feature type="transmembrane region" description="Helical" evidence="8">
    <location>
        <begin position="250"/>
        <end position="268"/>
    </location>
</feature>
<accession>A0A2M6R7J3</accession>
<feature type="transmembrane region" description="Helical" evidence="8">
    <location>
        <begin position="79"/>
        <end position="103"/>
    </location>
</feature>
<protein>
    <submittedName>
        <fullName evidence="9">Undecaprenyl-phosphate alpha-N-acetylglucosaminyl 1-phosphate transferase</fullName>
    </submittedName>
</protein>
<dbReference type="PANTHER" id="PTHR22926:SF3">
    <property type="entry name" value="UNDECAPRENYL-PHOSPHATE ALPHA-N-ACETYLGLUCOSAMINYL 1-PHOSPHATE TRANSFERASE"/>
    <property type="match status" value="1"/>
</dbReference>
<dbReference type="GO" id="GO:0046872">
    <property type="term" value="F:metal ion binding"/>
    <property type="evidence" value="ECO:0007669"/>
    <property type="project" value="UniProtKB-KW"/>
</dbReference>
<keyword evidence="4 8" id="KW-0812">Transmembrane</keyword>
<feature type="binding site" evidence="7">
    <location>
        <position position="228"/>
    </location>
    <ligand>
        <name>Mg(2+)</name>
        <dbReference type="ChEBI" id="CHEBI:18420"/>
    </ligand>
</feature>
<feature type="transmembrane region" description="Helical" evidence="8">
    <location>
        <begin position="6"/>
        <end position="26"/>
    </location>
</feature>
<sequence length="350" mass="37881">MDISYLGYGIGAAIISFFLTPLVRNFAVAHTIIDYPNARKIHTKPIARLGGVAVIVSFCAIIAFVLITQPQSLRFSDVVLFGIDANLVGVLLGIVILCIVGVIDDVKGMSPWIKLAGHFGAALLVVVFGVKIWWLHNPITGIDITLGGWTYIIVPLWIVLIINVVNWLDGVDGLATGVGVIASVILFFLARDPEVNQPATALLAIILAGALVGFLPYNFNPATIFLGDVGSMFIGFILAIFAIISGGKFATAALVLGFPILDALWVVIRRIIRGQPIWHADRRHLHHRLLDAGLSQRSVVMGLWALSALFGSIALYSRTHTKFISWLVLVALMGIVGLLLVVREVKQKNV</sequence>
<feature type="transmembrane region" description="Helical" evidence="8">
    <location>
        <begin position="224"/>
        <end position="244"/>
    </location>
</feature>
<organism evidence="9 10">
    <name type="scientific">Candidatus Berkelbacteria bacterium CG10_big_fil_rev_8_21_14_0_10_43_14</name>
    <dbReference type="NCBI Taxonomy" id="1974515"/>
    <lineage>
        <taxon>Bacteria</taxon>
        <taxon>Candidatus Berkelbacteria</taxon>
    </lineage>
</organism>
<dbReference type="GO" id="GO:0044038">
    <property type="term" value="P:cell wall macromolecule biosynthetic process"/>
    <property type="evidence" value="ECO:0007669"/>
    <property type="project" value="TreeGrafter"/>
</dbReference>
<evidence type="ECO:0000256" key="1">
    <source>
        <dbReference type="ARBA" id="ARBA00004651"/>
    </source>
</evidence>
<proteinExistence type="predicted"/>
<dbReference type="Pfam" id="PF00953">
    <property type="entry name" value="Glycos_transf_4"/>
    <property type="match status" value="1"/>
</dbReference>
<evidence type="ECO:0000313" key="10">
    <source>
        <dbReference type="Proteomes" id="UP000231162"/>
    </source>
</evidence>
<feature type="transmembrane region" description="Helical" evidence="8">
    <location>
        <begin position="173"/>
        <end position="191"/>
    </location>
</feature>
<evidence type="ECO:0000256" key="2">
    <source>
        <dbReference type="ARBA" id="ARBA00022475"/>
    </source>
</evidence>
<evidence type="ECO:0000256" key="4">
    <source>
        <dbReference type="ARBA" id="ARBA00022692"/>
    </source>
</evidence>